<dbReference type="EMBL" id="BMAW01128160">
    <property type="protein sequence ID" value="GFU24273.1"/>
    <property type="molecule type" value="Genomic_DNA"/>
</dbReference>
<dbReference type="Proteomes" id="UP000887013">
    <property type="component" value="Unassembled WGS sequence"/>
</dbReference>
<dbReference type="AlphaFoldDB" id="A0A8X6UKN1"/>
<name>A0A8X6UKN1_NEPPI</name>
<sequence length="103" mass="11909">MKKTRKYSVSLPRTLGTFSILMAAYIRSPRERDTQHIEELCISLIQSSTIIGVIQKERAIMDSYKYLMENSLSMRTSGMNQKPAHARDEIKKRSEIQFIVTVL</sequence>
<protein>
    <submittedName>
        <fullName evidence="1">Uncharacterized protein</fullName>
    </submittedName>
</protein>
<proteinExistence type="predicted"/>
<reference evidence="1" key="1">
    <citation type="submission" date="2020-08" db="EMBL/GenBank/DDBJ databases">
        <title>Multicomponent nature underlies the extraordinary mechanical properties of spider dragline silk.</title>
        <authorList>
            <person name="Kono N."/>
            <person name="Nakamura H."/>
            <person name="Mori M."/>
            <person name="Yoshida Y."/>
            <person name="Ohtoshi R."/>
            <person name="Malay A.D."/>
            <person name="Moran D.A.P."/>
            <person name="Tomita M."/>
            <person name="Numata K."/>
            <person name="Arakawa K."/>
        </authorList>
    </citation>
    <scope>NUCLEOTIDE SEQUENCE</scope>
</reference>
<gene>
    <name evidence="1" type="ORF">NPIL_621521</name>
</gene>
<accession>A0A8X6UKN1</accession>
<evidence type="ECO:0000313" key="2">
    <source>
        <dbReference type="Proteomes" id="UP000887013"/>
    </source>
</evidence>
<comment type="caution">
    <text evidence="1">The sequence shown here is derived from an EMBL/GenBank/DDBJ whole genome shotgun (WGS) entry which is preliminary data.</text>
</comment>
<evidence type="ECO:0000313" key="1">
    <source>
        <dbReference type="EMBL" id="GFU24273.1"/>
    </source>
</evidence>
<organism evidence="1 2">
    <name type="scientific">Nephila pilipes</name>
    <name type="common">Giant wood spider</name>
    <name type="synonym">Nephila maculata</name>
    <dbReference type="NCBI Taxonomy" id="299642"/>
    <lineage>
        <taxon>Eukaryota</taxon>
        <taxon>Metazoa</taxon>
        <taxon>Ecdysozoa</taxon>
        <taxon>Arthropoda</taxon>
        <taxon>Chelicerata</taxon>
        <taxon>Arachnida</taxon>
        <taxon>Araneae</taxon>
        <taxon>Araneomorphae</taxon>
        <taxon>Entelegynae</taxon>
        <taxon>Araneoidea</taxon>
        <taxon>Nephilidae</taxon>
        <taxon>Nephila</taxon>
    </lineage>
</organism>
<keyword evidence="2" id="KW-1185">Reference proteome</keyword>